<gene>
    <name evidence="2" type="ORF">EV146_12033</name>
</gene>
<keyword evidence="3" id="KW-1185">Reference proteome</keyword>
<dbReference type="InterPro" id="IPR010981">
    <property type="entry name" value="SinR/SinI_dimer_dom"/>
</dbReference>
<dbReference type="Proteomes" id="UP000295689">
    <property type="component" value="Unassembled WGS sequence"/>
</dbReference>
<dbReference type="Pfam" id="PF08671">
    <property type="entry name" value="SinI"/>
    <property type="match status" value="1"/>
</dbReference>
<evidence type="ECO:0000259" key="1">
    <source>
        <dbReference type="PROSITE" id="PS51500"/>
    </source>
</evidence>
<dbReference type="GO" id="GO:0046983">
    <property type="term" value="F:protein dimerization activity"/>
    <property type="evidence" value="ECO:0007669"/>
    <property type="project" value="InterPro"/>
</dbReference>
<dbReference type="InterPro" id="IPR036281">
    <property type="entry name" value="SinR/SinI_dimer_dom_sf"/>
</dbReference>
<dbReference type="OrthoDB" id="2473599at2"/>
<reference evidence="2 3" key="1">
    <citation type="journal article" date="2015" name="Stand. Genomic Sci.">
        <title>Genomic Encyclopedia of Bacterial and Archaeal Type Strains, Phase III: the genomes of soil and plant-associated and newly described type strains.</title>
        <authorList>
            <person name="Whitman W.B."/>
            <person name="Woyke T."/>
            <person name="Klenk H.P."/>
            <person name="Zhou Y."/>
            <person name="Lilburn T.G."/>
            <person name="Beck B.J."/>
            <person name="De Vos P."/>
            <person name="Vandamme P."/>
            <person name="Eisen J.A."/>
            <person name="Garrity G."/>
            <person name="Hugenholtz P."/>
            <person name="Kyrpides N.C."/>
        </authorList>
    </citation>
    <scope>NUCLEOTIDE SEQUENCE [LARGE SCALE GENOMIC DNA]</scope>
    <source>
        <strain evidence="2 3">CV53</strain>
    </source>
</reference>
<dbReference type="RefSeq" id="WP_121614486.1">
    <property type="nucleotide sequence ID" value="NZ_CP033045.1"/>
</dbReference>
<accession>A0A4R2AZ05</accession>
<dbReference type="EMBL" id="SLVV01000020">
    <property type="protein sequence ID" value="TCN18434.1"/>
    <property type="molecule type" value="Genomic_DNA"/>
</dbReference>
<sequence>MAVDQIHLNEQDLDSEWVDLIREALELGIPASKIRDFLNK</sequence>
<dbReference type="PROSITE" id="PS51500">
    <property type="entry name" value="SIN"/>
    <property type="match status" value="1"/>
</dbReference>
<proteinExistence type="predicted"/>
<name>A0A4R2AZ05_9BACI</name>
<protein>
    <submittedName>
        <fullName evidence="2">Anti-repressor SinI</fullName>
    </submittedName>
</protein>
<evidence type="ECO:0000313" key="3">
    <source>
        <dbReference type="Proteomes" id="UP000295689"/>
    </source>
</evidence>
<evidence type="ECO:0000313" key="2">
    <source>
        <dbReference type="EMBL" id="TCN18434.1"/>
    </source>
</evidence>
<dbReference type="AlphaFoldDB" id="A0A4R2AZ05"/>
<organism evidence="2 3">
    <name type="scientific">Mesobacillus foraminis</name>
    <dbReference type="NCBI Taxonomy" id="279826"/>
    <lineage>
        <taxon>Bacteria</taxon>
        <taxon>Bacillati</taxon>
        <taxon>Bacillota</taxon>
        <taxon>Bacilli</taxon>
        <taxon>Bacillales</taxon>
        <taxon>Bacillaceae</taxon>
        <taxon>Mesobacillus</taxon>
    </lineage>
</organism>
<dbReference type="SUPFAM" id="SSF47406">
    <property type="entry name" value="SinR repressor dimerisation domain-like"/>
    <property type="match status" value="1"/>
</dbReference>
<dbReference type="GO" id="GO:0006355">
    <property type="term" value="P:regulation of DNA-templated transcription"/>
    <property type="evidence" value="ECO:0007669"/>
    <property type="project" value="InterPro"/>
</dbReference>
<comment type="caution">
    <text evidence="2">The sequence shown here is derived from an EMBL/GenBank/DDBJ whole genome shotgun (WGS) entry which is preliminary data.</text>
</comment>
<feature type="domain" description="Sin" evidence="1">
    <location>
        <begin position="4"/>
        <end position="40"/>
    </location>
</feature>